<evidence type="ECO:0000313" key="11">
    <source>
        <dbReference type="Proteomes" id="UP000182350"/>
    </source>
</evidence>
<keyword evidence="8" id="KW-0812">Transmembrane</keyword>
<organism evidence="10 11">
    <name type="scientific">Marinospirillum alkaliphilum DSM 21637</name>
    <dbReference type="NCBI Taxonomy" id="1122209"/>
    <lineage>
        <taxon>Bacteria</taxon>
        <taxon>Pseudomonadati</taxon>
        <taxon>Pseudomonadota</taxon>
        <taxon>Gammaproteobacteria</taxon>
        <taxon>Oceanospirillales</taxon>
        <taxon>Oceanospirillaceae</taxon>
        <taxon>Marinospirillum</taxon>
    </lineage>
</organism>
<dbReference type="InterPro" id="IPR036097">
    <property type="entry name" value="HisK_dim/P_sf"/>
</dbReference>
<dbReference type="SUPFAM" id="SSF47384">
    <property type="entry name" value="Homodimeric domain of signal transducing histidine kinase"/>
    <property type="match status" value="1"/>
</dbReference>
<dbReference type="Proteomes" id="UP000182350">
    <property type="component" value="Unassembled WGS sequence"/>
</dbReference>
<proteinExistence type="predicted"/>
<reference evidence="10 11" key="1">
    <citation type="submission" date="2016-11" db="EMBL/GenBank/DDBJ databases">
        <authorList>
            <person name="Jaros S."/>
            <person name="Januszkiewicz K."/>
            <person name="Wedrychowicz H."/>
        </authorList>
    </citation>
    <scope>NUCLEOTIDE SEQUENCE [LARGE SCALE GENOMIC DNA]</scope>
    <source>
        <strain evidence="10 11">DSM 21637</strain>
    </source>
</reference>
<keyword evidence="8" id="KW-1133">Transmembrane helix</keyword>
<dbReference type="OrthoDB" id="9804645at2"/>
<sequence>MALLRTANLTLMQLVLLGFVLVILPLGVLVFETSSTYRELSTQASLTAREAVSFTRRSQSLATLALDMERTSRQFQVVENPDLLELLNSQQQRFQQLLEQPFVLFPPPAAQHSLEELLLTDAGQTLLSPERLEQLTRLTMDMTGQTQRIVDQRLNALQQEMHRLQKKLAWQFLLLAGLSLLLVLFFTWRLLRPIGELQQRIRSLATPGKTRRQRQITSGPAELVMLNRQLNWLEQQLNDIEQQKQQFLRHISHELKTPLASIREAGDLLHEELLGQLTPAQKEVTGLLQQNSERLQQLIEQLLDYNLLQGKKQATYTEVPLRPLLNKLLAPWQPLLAQRQQSVQLPDAGLILQGDSSLLRTCLDNLLSNALHYGAPDQPLLIRAGQDHQQQWVEVENAGGPIPKDEQQRLFEPFFQGSSRRSGPVKGSGLGLSIAADCMKAQNGTLKLISSENNRIIFRLEWPLASR</sequence>
<dbReference type="Gene3D" id="3.30.565.10">
    <property type="entry name" value="Histidine kinase-like ATPase, C-terminal domain"/>
    <property type="match status" value="1"/>
</dbReference>
<accession>A0A1K1V7U0</accession>
<dbReference type="InterPro" id="IPR003661">
    <property type="entry name" value="HisK_dim/P_dom"/>
</dbReference>
<keyword evidence="7" id="KW-0175">Coiled coil</keyword>
<keyword evidence="6" id="KW-0902">Two-component regulatory system</keyword>
<feature type="transmembrane region" description="Helical" evidence="8">
    <location>
        <begin position="12"/>
        <end position="31"/>
    </location>
</feature>
<evidence type="ECO:0000256" key="7">
    <source>
        <dbReference type="SAM" id="Coils"/>
    </source>
</evidence>
<dbReference type="GO" id="GO:0005886">
    <property type="term" value="C:plasma membrane"/>
    <property type="evidence" value="ECO:0007669"/>
    <property type="project" value="TreeGrafter"/>
</dbReference>
<keyword evidence="8" id="KW-0472">Membrane</keyword>
<evidence type="ECO:0000256" key="6">
    <source>
        <dbReference type="ARBA" id="ARBA00023012"/>
    </source>
</evidence>
<dbReference type="EMBL" id="FPJW01000002">
    <property type="protein sequence ID" value="SFX20828.1"/>
    <property type="molecule type" value="Genomic_DNA"/>
</dbReference>
<feature type="domain" description="Histidine kinase" evidence="9">
    <location>
        <begin position="250"/>
        <end position="466"/>
    </location>
</feature>
<dbReference type="Pfam" id="PF02518">
    <property type="entry name" value="HATPase_c"/>
    <property type="match status" value="1"/>
</dbReference>
<keyword evidence="11" id="KW-1185">Reference proteome</keyword>
<dbReference type="InterPro" id="IPR036890">
    <property type="entry name" value="HATPase_C_sf"/>
</dbReference>
<evidence type="ECO:0000256" key="8">
    <source>
        <dbReference type="SAM" id="Phobius"/>
    </source>
</evidence>
<dbReference type="AlphaFoldDB" id="A0A1K1V7U0"/>
<dbReference type="PANTHER" id="PTHR45453:SF1">
    <property type="entry name" value="PHOSPHATE REGULON SENSOR PROTEIN PHOR"/>
    <property type="match status" value="1"/>
</dbReference>
<dbReference type="EC" id="2.7.13.3" evidence="2"/>
<dbReference type="InterPro" id="IPR050351">
    <property type="entry name" value="BphY/WalK/GraS-like"/>
</dbReference>
<dbReference type="SUPFAM" id="SSF55874">
    <property type="entry name" value="ATPase domain of HSP90 chaperone/DNA topoisomerase II/histidine kinase"/>
    <property type="match status" value="1"/>
</dbReference>
<evidence type="ECO:0000256" key="1">
    <source>
        <dbReference type="ARBA" id="ARBA00000085"/>
    </source>
</evidence>
<dbReference type="PRINTS" id="PR00344">
    <property type="entry name" value="BCTRLSENSOR"/>
</dbReference>
<dbReference type="STRING" id="1122209.SAMN02745752_00809"/>
<evidence type="ECO:0000256" key="2">
    <source>
        <dbReference type="ARBA" id="ARBA00012438"/>
    </source>
</evidence>
<dbReference type="InterPro" id="IPR004358">
    <property type="entry name" value="Sig_transdc_His_kin-like_C"/>
</dbReference>
<evidence type="ECO:0000313" key="10">
    <source>
        <dbReference type="EMBL" id="SFX20828.1"/>
    </source>
</evidence>
<dbReference type="Gene3D" id="1.10.287.130">
    <property type="match status" value="1"/>
</dbReference>
<dbReference type="GO" id="GO:0000155">
    <property type="term" value="F:phosphorelay sensor kinase activity"/>
    <property type="evidence" value="ECO:0007669"/>
    <property type="project" value="InterPro"/>
</dbReference>
<feature type="coiled-coil region" evidence="7">
    <location>
        <begin position="223"/>
        <end position="250"/>
    </location>
</feature>
<keyword evidence="4" id="KW-0808">Transferase</keyword>
<comment type="catalytic activity">
    <reaction evidence="1">
        <text>ATP + protein L-histidine = ADP + protein N-phospho-L-histidine.</text>
        <dbReference type="EC" id="2.7.13.3"/>
    </reaction>
</comment>
<dbReference type="PROSITE" id="PS50109">
    <property type="entry name" value="HIS_KIN"/>
    <property type="match status" value="1"/>
</dbReference>
<dbReference type="SMART" id="SM00387">
    <property type="entry name" value="HATPase_c"/>
    <property type="match status" value="1"/>
</dbReference>
<evidence type="ECO:0000259" key="9">
    <source>
        <dbReference type="PROSITE" id="PS50109"/>
    </source>
</evidence>
<protein>
    <recommendedName>
        <fullName evidence="2">histidine kinase</fullName>
        <ecNumber evidence="2">2.7.13.3</ecNumber>
    </recommendedName>
</protein>
<dbReference type="RefSeq" id="WP_072325055.1">
    <property type="nucleotide sequence ID" value="NZ_FPJW01000002.1"/>
</dbReference>
<dbReference type="CDD" id="cd00082">
    <property type="entry name" value="HisKA"/>
    <property type="match status" value="1"/>
</dbReference>
<evidence type="ECO:0000256" key="4">
    <source>
        <dbReference type="ARBA" id="ARBA00022679"/>
    </source>
</evidence>
<keyword evidence="3" id="KW-0597">Phosphoprotein</keyword>
<evidence type="ECO:0000256" key="5">
    <source>
        <dbReference type="ARBA" id="ARBA00022777"/>
    </source>
</evidence>
<dbReference type="Pfam" id="PF00512">
    <property type="entry name" value="HisKA"/>
    <property type="match status" value="1"/>
</dbReference>
<keyword evidence="5 10" id="KW-0418">Kinase</keyword>
<dbReference type="GO" id="GO:0004721">
    <property type="term" value="F:phosphoprotein phosphatase activity"/>
    <property type="evidence" value="ECO:0007669"/>
    <property type="project" value="TreeGrafter"/>
</dbReference>
<evidence type="ECO:0000256" key="3">
    <source>
        <dbReference type="ARBA" id="ARBA00022553"/>
    </source>
</evidence>
<gene>
    <name evidence="10" type="ORF">SAMN02745752_00809</name>
</gene>
<dbReference type="PANTHER" id="PTHR45453">
    <property type="entry name" value="PHOSPHATE REGULON SENSOR PROTEIN PHOR"/>
    <property type="match status" value="1"/>
</dbReference>
<dbReference type="Gene3D" id="6.10.340.10">
    <property type="match status" value="1"/>
</dbReference>
<feature type="transmembrane region" description="Helical" evidence="8">
    <location>
        <begin position="168"/>
        <end position="191"/>
    </location>
</feature>
<dbReference type="GO" id="GO:0016036">
    <property type="term" value="P:cellular response to phosphate starvation"/>
    <property type="evidence" value="ECO:0007669"/>
    <property type="project" value="TreeGrafter"/>
</dbReference>
<dbReference type="SMART" id="SM00388">
    <property type="entry name" value="HisKA"/>
    <property type="match status" value="1"/>
</dbReference>
<dbReference type="InterPro" id="IPR003594">
    <property type="entry name" value="HATPase_dom"/>
</dbReference>
<dbReference type="InterPro" id="IPR005467">
    <property type="entry name" value="His_kinase_dom"/>
</dbReference>
<name>A0A1K1V7U0_9GAMM</name>